<gene>
    <name evidence="7" type="ORF">FSP39_021407</name>
</gene>
<dbReference type="Gene3D" id="3.30.1460.50">
    <property type="match status" value="1"/>
</dbReference>
<keyword evidence="5" id="KW-0072">Autophagy</keyword>
<proteinExistence type="inferred from homology"/>
<sequence>MAAGLISPEEFIWMSKLLHERSNKARDFWALEMTSDGKEYLKKTVAFATPEKSQGKQIIQENKDYVLFILSYALDGQLLSLEDVWKIVPDFYRERLEHERWTFLTQQEHPILHRPFYQLHPCRTADLMENIPQCQDRSKYLTSWLSAVGPVVGLNLPLAYGLT</sequence>
<evidence type="ECO:0000256" key="3">
    <source>
        <dbReference type="ARBA" id="ARBA00022679"/>
    </source>
</evidence>
<organism evidence="7 8">
    <name type="scientific">Pinctada imbricata</name>
    <name type="common">Atlantic pearl-oyster</name>
    <name type="synonym">Pinctada martensii</name>
    <dbReference type="NCBI Taxonomy" id="66713"/>
    <lineage>
        <taxon>Eukaryota</taxon>
        <taxon>Metazoa</taxon>
        <taxon>Spiralia</taxon>
        <taxon>Lophotrochozoa</taxon>
        <taxon>Mollusca</taxon>
        <taxon>Bivalvia</taxon>
        <taxon>Autobranchia</taxon>
        <taxon>Pteriomorphia</taxon>
        <taxon>Pterioida</taxon>
        <taxon>Pterioidea</taxon>
        <taxon>Pteriidae</taxon>
        <taxon>Pinctada</taxon>
    </lineage>
</organism>
<dbReference type="GO" id="GO:0000045">
    <property type="term" value="P:autophagosome assembly"/>
    <property type="evidence" value="ECO:0007669"/>
    <property type="project" value="TreeGrafter"/>
</dbReference>
<comment type="caution">
    <text evidence="7">The sequence shown here is derived from an EMBL/GenBank/DDBJ whole genome shotgun (WGS) entry which is preliminary data.</text>
</comment>
<reference evidence="7" key="1">
    <citation type="submission" date="2019-08" db="EMBL/GenBank/DDBJ databases">
        <title>The improved chromosome-level genome for the pearl oyster Pinctada fucata martensii using PacBio sequencing and Hi-C.</title>
        <authorList>
            <person name="Zheng Z."/>
        </authorList>
    </citation>
    <scope>NUCLEOTIDE SEQUENCE</scope>
    <source>
        <strain evidence="7">ZZ-2019</strain>
        <tissue evidence="7">Adductor muscle</tissue>
    </source>
</reference>
<dbReference type="GO" id="GO:0061651">
    <property type="term" value="F:Atg12 conjugating enzyme activity"/>
    <property type="evidence" value="ECO:0007669"/>
    <property type="project" value="TreeGrafter"/>
</dbReference>
<evidence type="ECO:0000256" key="5">
    <source>
        <dbReference type="ARBA" id="ARBA00023006"/>
    </source>
</evidence>
<dbReference type="GO" id="GO:0000422">
    <property type="term" value="P:autophagy of mitochondrion"/>
    <property type="evidence" value="ECO:0007669"/>
    <property type="project" value="TreeGrafter"/>
</dbReference>
<dbReference type="GO" id="GO:0005829">
    <property type="term" value="C:cytosol"/>
    <property type="evidence" value="ECO:0007669"/>
    <property type="project" value="TreeGrafter"/>
</dbReference>
<dbReference type="Pfam" id="PF03987">
    <property type="entry name" value="Autophagy_act_C"/>
    <property type="match status" value="1"/>
</dbReference>
<accession>A0AA88Y0U9</accession>
<protein>
    <recommendedName>
        <fullName evidence="2">Ubiquitin-like-conjugating enzyme ATG10</fullName>
    </recommendedName>
    <alternativeName>
        <fullName evidence="6">Autophagy-related protein 10</fullName>
    </alternativeName>
</protein>
<evidence type="ECO:0000256" key="2">
    <source>
        <dbReference type="ARBA" id="ARBA00021099"/>
    </source>
</evidence>
<keyword evidence="3" id="KW-0808">Transferase</keyword>
<dbReference type="PANTHER" id="PTHR14957">
    <property type="entry name" value="UBIQUITIN-LIKE-CONJUGATING ENZYME ATG10"/>
    <property type="match status" value="1"/>
</dbReference>
<dbReference type="InterPro" id="IPR007135">
    <property type="entry name" value="Atg3/Atg10"/>
</dbReference>
<dbReference type="Proteomes" id="UP001186944">
    <property type="component" value="Unassembled WGS sequence"/>
</dbReference>
<evidence type="ECO:0000313" key="7">
    <source>
        <dbReference type="EMBL" id="KAK3091635.1"/>
    </source>
</evidence>
<comment type="similarity">
    <text evidence="1">Belongs to the ATG10 family.</text>
</comment>
<keyword evidence="4" id="KW-0833">Ubl conjugation pathway</keyword>
<dbReference type="PANTHER" id="PTHR14957:SF1">
    <property type="entry name" value="UBIQUITIN-LIKE-CONJUGATING ENZYME ATG10"/>
    <property type="match status" value="1"/>
</dbReference>
<evidence type="ECO:0000256" key="4">
    <source>
        <dbReference type="ARBA" id="ARBA00022786"/>
    </source>
</evidence>
<evidence type="ECO:0000313" key="8">
    <source>
        <dbReference type="Proteomes" id="UP001186944"/>
    </source>
</evidence>
<keyword evidence="8" id="KW-1185">Reference proteome</keyword>
<dbReference type="AlphaFoldDB" id="A0AA88Y0U9"/>
<name>A0AA88Y0U9_PINIB</name>
<evidence type="ECO:0000256" key="6">
    <source>
        <dbReference type="ARBA" id="ARBA00029833"/>
    </source>
</evidence>
<evidence type="ECO:0000256" key="1">
    <source>
        <dbReference type="ARBA" id="ARBA00005696"/>
    </source>
</evidence>
<dbReference type="GO" id="GO:0032446">
    <property type="term" value="P:protein modification by small protein conjugation"/>
    <property type="evidence" value="ECO:0007669"/>
    <property type="project" value="TreeGrafter"/>
</dbReference>
<dbReference type="EMBL" id="VSWD01000010">
    <property type="protein sequence ID" value="KAK3091635.1"/>
    <property type="molecule type" value="Genomic_DNA"/>
</dbReference>